<feature type="binding site" evidence="10">
    <location>
        <position position="142"/>
    </location>
    <ligand>
        <name>[4Fe-4S] cluster</name>
        <dbReference type="ChEBI" id="CHEBI:49883"/>
        <label>2</label>
    </ligand>
</feature>
<dbReference type="InterPro" id="IPR017900">
    <property type="entry name" value="4Fe4S_Fe_S_CS"/>
</dbReference>
<feature type="binding site" evidence="10">
    <location>
        <position position="57"/>
    </location>
    <ligand>
        <name>[4Fe-4S] cluster</name>
        <dbReference type="ChEBI" id="CHEBI:49883"/>
        <label>1</label>
    </ligand>
</feature>
<dbReference type="InterPro" id="IPR017896">
    <property type="entry name" value="4Fe4S_Fe-S-bd"/>
</dbReference>
<gene>
    <name evidence="10 14" type="primary">rnfB</name>
    <name evidence="14" type="ORF">ERS852406_01668</name>
    <name evidence="15" type="ORF">G5B05_08050</name>
</gene>
<dbReference type="PROSITE" id="PS51656">
    <property type="entry name" value="4FE4S"/>
    <property type="match status" value="1"/>
</dbReference>
<dbReference type="Pfam" id="PF00037">
    <property type="entry name" value="Fer4"/>
    <property type="match status" value="1"/>
</dbReference>
<evidence type="ECO:0000256" key="11">
    <source>
        <dbReference type="SAM" id="Phobius"/>
    </source>
</evidence>
<feature type="binding site" evidence="10">
    <location>
        <position position="148"/>
    </location>
    <ligand>
        <name>[4Fe-4S] cluster</name>
        <dbReference type="ChEBI" id="CHEBI:49883"/>
        <label>2</label>
    </ligand>
</feature>
<comment type="function">
    <text evidence="10">Part of a membrane-bound complex that couples electron transfer with translocation of ions across the membrane.</text>
</comment>
<evidence type="ECO:0000256" key="7">
    <source>
        <dbReference type="ARBA" id="ARBA00023004"/>
    </source>
</evidence>
<dbReference type="GO" id="GO:0005886">
    <property type="term" value="C:plasma membrane"/>
    <property type="evidence" value="ECO:0007669"/>
    <property type="project" value="UniProtKB-SubCell"/>
</dbReference>
<comment type="subcellular location">
    <subcellularLocation>
        <location evidence="10">Cell membrane</location>
    </subcellularLocation>
</comment>
<dbReference type="GO" id="GO:0009055">
    <property type="term" value="F:electron transfer activity"/>
    <property type="evidence" value="ECO:0007669"/>
    <property type="project" value="InterPro"/>
</dbReference>
<dbReference type="PANTHER" id="PTHR43560:SF1">
    <property type="entry name" value="ION-TRANSLOCATING OXIDOREDUCTASE COMPLEX SUBUNIT B"/>
    <property type="match status" value="1"/>
</dbReference>
<evidence type="ECO:0000256" key="5">
    <source>
        <dbReference type="ARBA" id="ARBA00022967"/>
    </source>
</evidence>
<feature type="binding site" evidence="10">
    <location>
        <position position="171"/>
    </location>
    <ligand>
        <name>[4Fe-4S] cluster</name>
        <dbReference type="ChEBI" id="CHEBI:49883"/>
        <label>3</label>
    </ligand>
</feature>
<dbReference type="Gene3D" id="1.10.15.40">
    <property type="entry name" value="Electron transport complex subunit B, putative Fe-S cluster"/>
    <property type="match status" value="1"/>
</dbReference>
<feature type="binding site" evidence="10">
    <location>
        <position position="138"/>
    </location>
    <ligand>
        <name>[4Fe-4S] cluster</name>
        <dbReference type="ChEBI" id="CHEBI:49883"/>
        <label>2</label>
    </ligand>
</feature>
<feature type="transmembrane region" description="Helical" evidence="11">
    <location>
        <begin position="6"/>
        <end position="26"/>
    </location>
</feature>
<dbReference type="GO" id="GO:0046872">
    <property type="term" value="F:metal ion binding"/>
    <property type="evidence" value="ECO:0007669"/>
    <property type="project" value="UniProtKB-KW"/>
</dbReference>
<feature type="binding site" evidence="10">
    <location>
        <position position="49"/>
    </location>
    <ligand>
        <name>[4Fe-4S] cluster</name>
        <dbReference type="ChEBI" id="CHEBI:49883"/>
        <label>1</label>
    </ligand>
</feature>
<keyword evidence="5 10" id="KW-1278">Translocase</keyword>
<reference evidence="15 17" key="2">
    <citation type="journal article" date="2020" name="Cell Host Microbe">
        <title>Functional and Genomic Variation between Human-Derived Isolates of Lachnospiraceae Reveals Inter- and Intra-Species Diversity.</title>
        <authorList>
            <person name="Sorbara M.T."/>
            <person name="Littmann E.R."/>
            <person name="Fontana E."/>
            <person name="Moody T.U."/>
            <person name="Kohout C.E."/>
            <person name="Gjonbalaj M."/>
            <person name="Eaton V."/>
            <person name="Seok R."/>
            <person name="Leiner I.M."/>
            <person name="Pamer E.G."/>
        </authorList>
    </citation>
    <scope>NUCLEOTIDE SEQUENCE [LARGE SCALE GENOMIC DNA]</scope>
    <source>
        <strain evidence="15 17">MSK.14.54</strain>
    </source>
</reference>
<proteinExistence type="inferred from homology"/>
<sequence length="264" mass="27079">MNGILAATLMVGGTGLLIGILLGIAGKKFYVEVDERETKVREALPGNNCGGCGYPGCDGAAAAVVKGEAPVSVCPVGGAPVAAAVGAIMGQKADVQERKKAVVRCAGTCDVAKNKYEYTGARDCSYAGFVPGGGPKSCGNGCLGFGNCVKACKFDAIHIENGIAVVDGEACKACGACVKACPRNLIDLIPYEQKITVKCRSTEKGKAVMAACEIGCIGCKKCEKNCPSDAIHVVDQRAEIDPAKCTGCGLCAENCPRKCIMVEK</sequence>
<dbReference type="PANTHER" id="PTHR43560">
    <property type="entry name" value="ION-TRANSLOCATING OXIDOREDUCTASE COMPLEX SUBUNIT B"/>
    <property type="match status" value="1"/>
</dbReference>
<dbReference type="EC" id="7.-.-.-" evidence="10"/>
<keyword evidence="3 10" id="KW-0479">Metal-binding</keyword>
<keyword evidence="6 10" id="KW-0249">Electron transport</keyword>
<keyword evidence="17" id="KW-1185">Reference proteome</keyword>
<feature type="binding site" evidence="10">
    <location>
        <position position="74"/>
    </location>
    <ligand>
        <name>[4Fe-4S] cluster</name>
        <dbReference type="ChEBI" id="CHEBI:49883"/>
        <label>1</label>
    </ligand>
</feature>
<evidence type="ECO:0000256" key="6">
    <source>
        <dbReference type="ARBA" id="ARBA00022982"/>
    </source>
</evidence>
<feature type="domain" description="4Fe-4S ferredoxin-type" evidence="12">
    <location>
        <begin position="162"/>
        <end position="191"/>
    </location>
</feature>
<dbReference type="SUPFAM" id="SSF54862">
    <property type="entry name" value="4Fe-4S ferredoxins"/>
    <property type="match status" value="1"/>
</dbReference>
<evidence type="ECO:0000256" key="1">
    <source>
        <dbReference type="ARBA" id="ARBA00022448"/>
    </source>
</evidence>
<keyword evidence="1 10" id="KW-0813">Transport</keyword>
<dbReference type="InterPro" id="IPR010207">
    <property type="entry name" value="Elect_transpt_cplx_RnfB/RsxB"/>
</dbReference>
<evidence type="ECO:0000313" key="16">
    <source>
        <dbReference type="Proteomes" id="UP000095706"/>
    </source>
</evidence>
<protein>
    <recommendedName>
        <fullName evidence="10">Ion-translocating oxidoreductase complex subunit B</fullName>
        <ecNumber evidence="10">7.-.-.-</ecNumber>
    </recommendedName>
    <alternativeName>
        <fullName evidence="10">Rnf electron transport complex subunit B</fullName>
    </alternativeName>
</protein>
<keyword evidence="11" id="KW-1133">Transmembrane helix</keyword>
<feature type="domain" description="4Fe-4S" evidence="13">
    <location>
        <begin position="32"/>
        <end position="91"/>
    </location>
</feature>
<evidence type="ECO:0000256" key="9">
    <source>
        <dbReference type="ARBA" id="ARBA00023136"/>
    </source>
</evidence>
<evidence type="ECO:0000256" key="4">
    <source>
        <dbReference type="ARBA" id="ARBA00022737"/>
    </source>
</evidence>
<evidence type="ECO:0000259" key="12">
    <source>
        <dbReference type="PROSITE" id="PS51379"/>
    </source>
</evidence>
<dbReference type="RefSeq" id="WP_022461367.1">
    <property type="nucleotide sequence ID" value="NZ_CAXSRP010000004.1"/>
</dbReference>
<dbReference type="Gene3D" id="3.30.70.20">
    <property type="match status" value="2"/>
</dbReference>
<comment type="subunit">
    <text evidence="10">The complex is composed of six subunits: RnfA, RnfB, RnfC, RnfD, RnfE and RnfG.</text>
</comment>
<evidence type="ECO:0000256" key="3">
    <source>
        <dbReference type="ARBA" id="ARBA00022723"/>
    </source>
</evidence>
<feature type="binding site" evidence="10">
    <location>
        <position position="177"/>
    </location>
    <ligand>
        <name>[4Fe-4S] cluster</name>
        <dbReference type="ChEBI" id="CHEBI:49883"/>
        <label>3</label>
    </ligand>
</feature>
<reference evidence="15" key="3">
    <citation type="submission" date="2020-02" db="EMBL/GenBank/DDBJ databases">
        <authorList>
            <person name="Littmann E."/>
            <person name="Sorbara M."/>
        </authorList>
    </citation>
    <scope>NUCLEOTIDE SEQUENCE</scope>
    <source>
        <strain evidence="15">MSK.14.54</strain>
    </source>
</reference>
<dbReference type="InterPro" id="IPR050395">
    <property type="entry name" value="4Fe4S_Ferredoxin_RnfB"/>
</dbReference>
<keyword evidence="7 10" id="KW-0408">Iron</keyword>
<accession>A0A174DVI8</accession>
<evidence type="ECO:0000313" key="14">
    <source>
        <dbReference type="EMBL" id="CUO29592.1"/>
    </source>
</evidence>
<dbReference type="Pfam" id="PF04060">
    <property type="entry name" value="FeS"/>
    <property type="match status" value="1"/>
</dbReference>
<evidence type="ECO:0000313" key="15">
    <source>
        <dbReference type="EMBL" id="NSE16358.1"/>
    </source>
</evidence>
<evidence type="ECO:0000256" key="2">
    <source>
        <dbReference type="ARBA" id="ARBA00022485"/>
    </source>
</evidence>
<feature type="binding site" evidence="10">
    <location>
        <position position="174"/>
    </location>
    <ligand>
        <name>[4Fe-4S] cluster</name>
        <dbReference type="ChEBI" id="CHEBI:49883"/>
        <label>3</label>
    </ligand>
</feature>
<keyword evidence="2 10" id="KW-0004">4Fe-4S</keyword>
<dbReference type="Proteomes" id="UP000095706">
    <property type="component" value="Unassembled WGS sequence"/>
</dbReference>
<dbReference type="Pfam" id="PF12838">
    <property type="entry name" value="Fer4_7"/>
    <property type="match status" value="1"/>
</dbReference>
<keyword evidence="8 10" id="KW-0411">Iron-sulfur</keyword>
<dbReference type="Proteomes" id="UP000768180">
    <property type="component" value="Unassembled WGS sequence"/>
</dbReference>
<evidence type="ECO:0000313" key="17">
    <source>
        <dbReference type="Proteomes" id="UP000768180"/>
    </source>
</evidence>
<dbReference type="EMBL" id="CYYV01000007">
    <property type="protein sequence ID" value="CUO29592.1"/>
    <property type="molecule type" value="Genomic_DNA"/>
</dbReference>
<dbReference type="PROSITE" id="PS51379">
    <property type="entry name" value="4FE4S_FER_2"/>
    <property type="match status" value="3"/>
</dbReference>
<reference evidence="14 16" key="1">
    <citation type="submission" date="2015-09" db="EMBL/GenBank/DDBJ databases">
        <authorList>
            <consortium name="Pathogen Informatics"/>
        </authorList>
    </citation>
    <scope>NUCLEOTIDE SEQUENCE [LARGE SCALE GENOMIC DNA]</scope>
    <source>
        <strain evidence="14 16">2789STDY5608849</strain>
    </source>
</reference>
<feature type="domain" description="4Fe-4S ferredoxin-type" evidence="12">
    <location>
        <begin position="205"/>
        <end position="235"/>
    </location>
</feature>
<keyword evidence="10" id="KW-1003">Cell membrane</keyword>
<comment type="similarity">
    <text evidence="10">Belongs to the 4Fe4S bacterial-type ferredoxin family. RnfB subfamily.</text>
</comment>
<dbReference type="EMBL" id="JAAITQ010000012">
    <property type="protein sequence ID" value="NSE16358.1"/>
    <property type="molecule type" value="Genomic_DNA"/>
</dbReference>
<comment type="caution">
    <text evidence="10">Lacks conserved residue(s) required for the propagation of feature annotation.</text>
</comment>
<dbReference type="HAMAP" id="MF_00463">
    <property type="entry name" value="RsxB_RnfB"/>
    <property type="match status" value="1"/>
</dbReference>
<evidence type="ECO:0000256" key="10">
    <source>
        <dbReference type="HAMAP-Rule" id="MF_00463"/>
    </source>
</evidence>
<evidence type="ECO:0000259" key="13">
    <source>
        <dbReference type="PROSITE" id="PS51656"/>
    </source>
</evidence>
<name>A0A174DVI8_9FIRM</name>
<feature type="binding site" evidence="10">
    <location>
        <position position="152"/>
    </location>
    <ligand>
        <name>[4Fe-4S] cluster</name>
        <dbReference type="ChEBI" id="CHEBI:49883"/>
        <label>3</label>
    </ligand>
</feature>
<dbReference type="AlphaFoldDB" id="A0A174DVI8"/>
<comment type="cofactor">
    <cofactor evidence="10">
        <name>[4Fe-4S] cluster</name>
        <dbReference type="ChEBI" id="CHEBI:49883"/>
    </cofactor>
    <text evidence="10">Binds 3 [4Fe-4S] clusters.</text>
</comment>
<feature type="binding site" evidence="10">
    <location>
        <position position="181"/>
    </location>
    <ligand>
        <name>[4Fe-4S] cluster</name>
        <dbReference type="ChEBI" id="CHEBI:49883"/>
        <label>2</label>
    </ligand>
</feature>
<dbReference type="GO" id="GO:0022900">
    <property type="term" value="P:electron transport chain"/>
    <property type="evidence" value="ECO:0007669"/>
    <property type="project" value="UniProtKB-UniRule"/>
</dbReference>
<dbReference type="GO" id="GO:0051539">
    <property type="term" value="F:4 iron, 4 sulfur cluster binding"/>
    <property type="evidence" value="ECO:0007669"/>
    <property type="project" value="UniProtKB-UniRule"/>
</dbReference>
<feature type="binding site" evidence="10">
    <location>
        <position position="52"/>
    </location>
    <ligand>
        <name>[4Fe-4S] cluster</name>
        <dbReference type="ChEBI" id="CHEBI:49883"/>
        <label>1</label>
    </ligand>
</feature>
<evidence type="ECO:0000256" key="8">
    <source>
        <dbReference type="ARBA" id="ARBA00023014"/>
    </source>
</evidence>
<organism evidence="14 16">
    <name type="scientific">Fusicatenibacter saccharivorans</name>
    <dbReference type="NCBI Taxonomy" id="1150298"/>
    <lineage>
        <taxon>Bacteria</taxon>
        <taxon>Bacillati</taxon>
        <taxon>Bacillota</taxon>
        <taxon>Clostridia</taxon>
        <taxon>Lachnospirales</taxon>
        <taxon>Lachnospiraceae</taxon>
        <taxon>Fusicatenibacter</taxon>
    </lineage>
</organism>
<feature type="domain" description="4Fe-4S ferredoxin-type" evidence="12">
    <location>
        <begin position="236"/>
        <end position="264"/>
    </location>
</feature>
<keyword evidence="11" id="KW-0812">Transmembrane</keyword>
<dbReference type="InterPro" id="IPR007202">
    <property type="entry name" value="4Fe-4S_dom"/>
</dbReference>
<feature type="region of interest" description="Hydrophobic" evidence="10">
    <location>
        <begin position="1"/>
        <end position="26"/>
    </location>
</feature>
<keyword evidence="9 10" id="KW-0472">Membrane</keyword>
<keyword evidence="4 10" id="KW-0677">Repeat</keyword>
<dbReference type="PROSITE" id="PS00198">
    <property type="entry name" value="4FE4S_FER_1"/>
    <property type="match status" value="1"/>
</dbReference>
<dbReference type="CDD" id="cd10549">
    <property type="entry name" value="MtMvhB_like"/>
    <property type="match status" value="1"/>
</dbReference>